<feature type="binding site" evidence="9">
    <location>
        <begin position="183"/>
        <end position="190"/>
    </location>
    <ligand>
        <name>GTP</name>
        <dbReference type="ChEBI" id="CHEBI:37565"/>
        <label>2</label>
    </ligand>
</feature>
<dbReference type="InterPro" id="IPR016484">
    <property type="entry name" value="GTPase_Der"/>
</dbReference>
<proteinExistence type="inferred from homology"/>
<dbReference type="PANTHER" id="PTHR43834">
    <property type="entry name" value="GTPASE DER"/>
    <property type="match status" value="1"/>
</dbReference>
<feature type="domain" description="EngA-type G" evidence="12">
    <location>
        <begin position="177"/>
        <end position="352"/>
    </location>
</feature>
<keyword evidence="14" id="KW-1185">Reference proteome</keyword>
<evidence type="ECO:0000256" key="4">
    <source>
        <dbReference type="ARBA" id="ARBA00022737"/>
    </source>
</evidence>
<dbReference type="FunFam" id="3.40.50.300:FF:000040">
    <property type="entry name" value="GTPase Der"/>
    <property type="match status" value="1"/>
</dbReference>
<dbReference type="Pfam" id="PF14714">
    <property type="entry name" value="KH_dom-like"/>
    <property type="match status" value="1"/>
</dbReference>
<dbReference type="CDD" id="cd01894">
    <property type="entry name" value="EngA1"/>
    <property type="match status" value="1"/>
</dbReference>
<dbReference type="GO" id="GO:0042254">
    <property type="term" value="P:ribosome biogenesis"/>
    <property type="evidence" value="ECO:0007669"/>
    <property type="project" value="UniProtKB-KW"/>
</dbReference>
<dbReference type="CDD" id="cd01895">
    <property type="entry name" value="EngA2"/>
    <property type="match status" value="1"/>
</dbReference>
<evidence type="ECO:0000256" key="2">
    <source>
        <dbReference type="ARBA" id="ARBA00020953"/>
    </source>
</evidence>
<dbReference type="GO" id="GO:0043022">
    <property type="term" value="F:ribosome binding"/>
    <property type="evidence" value="ECO:0007669"/>
    <property type="project" value="TreeGrafter"/>
</dbReference>
<evidence type="ECO:0000256" key="1">
    <source>
        <dbReference type="ARBA" id="ARBA00008279"/>
    </source>
</evidence>
<dbReference type="FunFam" id="3.30.300.20:FF:000004">
    <property type="entry name" value="GTPase Der"/>
    <property type="match status" value="1"/>
</dbReference>
<comment type="similarity">
    <text evidence="1 9 10 11">Belongs to the TRAFAC class TrmE-Era-EngA-EngB-Septin-like GTPase superfamily. EngA (Der) GTPase family.</text>
</comment>
<keyword evidence="3 9" id="KW-0690">Ribosome biogenesis</keyword>
<evidence type="ECO:0000256" key="9">
    <source>
        <dbReference type="HAMAP-Rule" id="MF_00195"/>
    </source>
</evidence>
<dbReference type="InterPro" id="IPR031166">
    <property type="entry name" value="G_ENGA"/>
</dbReference>
<feature type="binding site" evidence="9">
    <location>
        <begin position="120"/>
        <end position="123"/>
    </location>
    <ligand>
        <name>GTP</name>
        <dbReference type="ChEBI" id="CHEBI:37565"/>
        <label>1</label>
    </ligand>
</feature>
<organism evidence="13 14">
    <name type="scientific">Paenibacillus validus</name>
    <dbReference type="NCBI Taxonomy" id="44253"/>
    <lineage>
        <taxon>Bacteria</taxon>
        <taxon>Bacillati</taxon>
        <taxon>Bacillota</taxon>
        <taxon>Bacilli</taxon>
        <taxon>Bacillales</taxon>
        <taxon>Paenibacillaceae</taxon>
        <taxon>Paenibacillus</taxon>
    </lineage>
</organism>
<dbReference type="PANTHER" id="PTHR43834:SF6">
    <property type="entry name" value="GTPASE DER"/>
    <property type="match status" value="1"/>
</dbReference>
<name>A0A7X2ZBD3_9BACL</name>
<evidence type="ECO:0000256" key="3">
    <source>
        <dbReference type="ARBA" id="ARBA00022517"/>
    </source>
</evidence>
<dbReference type="InterPro" id="IPR032859">
    <property type="entry name" value="KH_dom-like"/>
</dbReference>
<dbReference type="NCBIfam" id="TIGR03594">
    <property type="entry name" value="GTPase_EngA"/>
    <property type="match status" value="1"/>
</dbReference>
<feature type="binding site" evidence="9">
    <location>
        <begin position="10"/>
        <end position="17"/>
    </location>
    <ligand>
        <name>GTP</name>
        <dbReference type="ChEBI" id="CHEBI:37565"/>
        <label>1</label>
    </ligand>
</feature>
<accession>A0A7X2ZBD3</accession>
<dbReference type="Proteomes" id="UP000450917">
    <property type="component" value="Unassembled WGS sequence"/>
</dbReference>
<dbReference type="PRINTS" id="PR00326">
    <property type="entry name" value="GTP1OBG"/>
</dbReference>
<evidence type="ECO:0000256" key="11">
    <source>
        <dbReference type="RuleBase" id="RU004481"/>
    </source>
</evidence>
<dbReference type="Gene3D" id="3.40.50.300">
    <property type="entry name" value="P-loop containing nucleotide triphosphate hydrolases"/>
    <property type="match status" value="2"/>
</dbReference>
<evidence type="ECO:0000256" key="5">
    <source>
        <dbReference type="ARBA" id="ARBA00022741"/>
    </source>
</evidence>
<evidence type="ECO:0000313" key="13">
    <source>
        <dbReference type="EMBL" id="MUG71706.1"/>
    </source>
</evidence>
<feature type="binding site" evidence="9">
    <location>
        <begin position="230"/>
        <end position="234"/>
    </location>
    <ligand>
        <name>GTP</name>
        <dbReference type="ChEBI" id="CHEBI:37565"/>
        <label>2</label>
    </ligand>
</feature>
<dbReference type="InterPro" id="IPR027417">
    <property type="entry name" value="P-loop_NTPase"/>
</dbReference>
<dbReference type="SUPFAM" id="SSF52540">
    <property type="entry name" value="P-loop containing nucleoside triphosphate hydrolases"/>
    <property type="match status" value="2"/>
</dbReference>
<dbReference type="InterPro" id="IPR015946">
    <property type="entry name" value="KH_dom-like_a/b"/>
</dbReference>
<keyword evidence="5 9" id="KW-0547">Nucleotide-binding</keyword>
<protein>
    <recommendedName>
        <fullName evidence="2 9">GTPase Der</fullName>
    </recommendedName>
    <alternativeName>
        <fullName evidence="7 9">GTP-binding protein EngA</fullName>
    </alternativeName>
</protein>
<evidence type="ECO:0000259" key="12">
    <source>
        <dbReference type="PROSITE" id="PS51712"/>
    </source>
</evidence>
<keyword evidence="6 9" id="KW-0342">GTP-binding</keyword>
<feature type="binding site" evidence="9">
    <location>
        <begin position="295"/>
        <end position="298"/>
    </location>
    <ligand>
        <name>GTP</name>
        <dbReference type="ChEBI" id="CHEBI:37565"/>
        <label>2</label>
    </ligand>
</feature>
<reference evidence="13 14" key="1">
    <citation type="submission" date="2019-11" db="EMBL/GenBank/DDBJ databases">
        <title>Draft genome sequences of five Paenibacillus species of dairy origin.</title>
        <authorList>
            <person name="Olajide A.M."/>
            <person name="Chen S."/>
            <person name="Lapointe G."/>
        </authorList>
    </citation>
    <scope>NUCLEOTIDE SEQUENCE [LARGE SCALE GENOMIC DNA]</scope>
    <source>
        <strain evidence="13 14">2CS3</strain>
    </source>
</reference>
<dbReference type="HAMAP" id="MF_00195">
    <property type="entry name" value="GTPase_Der"/>
    <property type="match status" value="1"/>
</dbReference>
<comment type="function">
    <text evidence="8 9 11">GTPase that plays an essential role in the late steps of ribosome biogenesis.</text>
</comment>
<evidence type="ECO:0000313" key="14">
    <source>
        <dbReference type="Proteomes" id="UP000450917"/>
    </source>
</evidence>
<comment type="caution">
    <text evidence="13">The sequence shown here is derived from an EMBL/GenBank/DDBJ whole genome shotgun (WGS) entry which is preliminary data.</text>
</comment>
<evidence type="ECO:0000256" key="6">
    <source>
        <dbReference type="ARBA" id="ARBA00023134"/>
    </source>
</evidence>
<dbReference type="InterPro" id="IPR005225">
    <property type="entry name" value="Small_GTP-bd"/>
</dbReference>
<dbReference type="Gene3D" id="3.30.300.20">
    <property type="match status" value="1"/>
</dbReference>
<dbReference type="PROSITE" id="PS51712">
    <property type="entry name" value="G_ENGA"/>
    <property type="match status" value="2"/>
</dbReference>
<evidence type="ECO:0000256" key="7">
    <source>
        <dbReference type="ARBA" id="ARBA00032345"/>
    </source>
</evidence>
<dbReference type="NCBIfam" id="TIGR00231">
    <property type="entry name" value="small_GTP"/>
    <property type="match status" value="2"/>
</dbReference>
<dbReference type="InterPro" id="IPR006073">
    <property type="entry name" value="GTP-bd"/>
</dbReference>
<evidence type="ECO:0000256" key="10">
    <source>
        <dbReference type="PROSITE-ProRule" id="PRU01049"/>
    </source>
</evidence>
<keyword evidence="4 11" id="KW-0677">Repeat</keyword>
<dbReference type="EMBL" id="WNZX01000010">
    <property type="protein sequence ID" value="MUG71706.1"/>
    <property type="molecule type" value="Genomic_DNA"/>
</dbReference>
<evidence type="ECO:0000256" key="8">
    <source>
        <dbReference type="ARBA" id="ARBA00053470"/>
    </source>
</evidence>
<dbReference type="PIRSF" id="PIRSF006485">
    <property type="entry name" value="GTP-binding_EngA"/>
    <property type="match status" value="1"/>
</dbReference>
<feature type="binding site" evidence="9">
    <location>
        <begin position="57"/>
        <end position="61"/>
    </location>
    <ligand>
        <name>GTP</name>
        <dbReference type="ChEBI" id="CHEBI:37565"/>
        <label>1</label>
    </ligand>
</feature>
<dbReference type="Pfam" id="PF01926">
    <property type="entry name" value="MMR_HSR1"/>
    <property type="match status" value="2"/>
</dbReference>
<comment type="subunit">
    <text evidence="9">Associates with the 50S ribosomal subunit.</text>
</comment>
<dbReference type="AlphaFoldDB" id="A0A7X2ZBD3"/>
<dbReference type="FunFam" id="3.40.50.300:FF:000057">
    <property type="entry name" value="GTPase Der"/>
    <property type="match status" value="1"/>
</dbReference>
<dbReference type="RefSeq" id="WP_141335499.1">
    <property type="nucleotide sequence ID" value="NZ_JARTHJ010000078.1"/>
</dbReference>
<dbReference type="GO" id="GO:0005525">
    <property type="term" value="F:GTP binding"/>
    <property type="evidence" value="ECO:0007669"/>
    <property type="project" value="UniProtKB-UniRule"/>
</dbReference>
<gene>
    <name evidence="9" type="primary">der</name>
    <name evidence="13" type="ORF">GNP93_13595</name>
</gene>
<feature type="domain" description="EngA-type G" evidence="12">
    <location>
        <begin position="4"/>
        <end position="168"/>
    </location>
</feature>
<sequence>MARPVVAIVGRPNVGKSTIFNRIIGDKIAIVEDKPGVTRDRLYGRGEWLDKEFSIIDTGGIEIEGEDEILRSVRMQAELAIEEADVIVFMVDAKTGMTAADSEVAELLYRAKKPVVVAVNKVDNLQRVDDIYEFYSLGFGEIIGISGSHGTGIGDLLEAVTKHFPDSQDEEYGEDVIKVALIGRPNVGKSSLVNAILGEERVIVSDVAGTTRDAIDTPFEKDGQKYVIIDTAGMRKRGKVYETTEKYSVMRAMKAIERADVVLVVFNGEEGIIEQDKHIAGYAHEAGKAAIFVVNKWDVVEKDDKTMHQFTQKIRDHFLFMTYAPVVYLSAKTKQKLHKLLPVVDQVAEQHALRIPTHVLNDVISDAVAINSPPTDKGRRLRINYATQVSVKPPTIILFVNDPELMHFSYERYLENKIRAAFGFEGTPLRIFSRRKSEED</sequence>